<evidence type="ECO:0000256" key="2">
    <source>
        <dbReference type="ARBA" id="ARBA00006824"/>
    </source>
</evidence>
<organism evidence="6 7">
    <name type="scientific">Escallonia herrerae</name>
    <dbReference type="NCBI Taxonomy" id="1293975"/>
    <lineage>
        <taxon>Eukaryota</taxon>
        <taxon>Viridiplantae</taxon>
        <taxon>Streptophyta</taxon>
        <taxon>Embryophyta</taxon>
        <taxon>Tracheophyta</taxon>
        <taxon>Spermatophyta</taxon>
        <taxon>Magnoliopsida</taxon>
        <taxon>eudicotyledons</taxon>
        <taxon>Gunneridae</taxon>
        <taxon>Pentapetalae</taxon>
        <taxon>asterids</taxon>
        <taxon>campanulids</taxon>
        <taxon>Escalloniales</taxon>
        <taxon>Escalloniaceae</taxon>
        <taxon>Escallonia</taxon>
    </lineage>
</organism>
<dbReference type="AlphaFoldDB" id="A0AA88UTH8"/>
<evidence type="ECO:0000256" key="1">
    <source>
        <dbReference type="ARBA" id="ARBA00004141"/>
    </source>
</evidence>
<keyword evidence="3" id="KW-0812">Transmembrane</keyword>
<dbReference type="Pfam" id="PF04117">
    <property type="entry name" value="Mpv17_PMP22"/>
    <property type="match status" value="1"/>
</dbReference>
<reference evidence="6" key="1">
    <citation type="submission" date="2022-12" db="EMBL/GenBank/DDBJ databases">
        <title>Draft genome assemblies for two species of Escallonia (Escalloniales).</title>
        <authorList>
            <person name="Chanderbali A."/>
            <person name="Dervinis C."/>
            <person name="Anghel I."/>
            <person name="Soltis D."/>
            <person name="Soltis P."/>
            <person name="Zapata F."/>
        </authorList>
    </citation>
    <scope>NUCLEOTIDE SEQUENCE</scope>
    <source>
        <strain evidence="6">UCBG64.0493</strain>
        <tissue evidence="6">Leaf</tissue>
    </source>
</reference>
<dbReference type="InterPro" id="IPR007248">
    <property type="entry name" value="Mpv17_PMP22"/>
</dbReference>
<keyword evidence="4" id="KW-1133">Transmembrane helix</keyword>
<keyword evidence="5" id="KW-0472">Membrane</keyword>
<evidence type="ECO:0000313" key="6">
    <source>
        <dbReference type="EMBL" id="KAK2997004.1"/>
    </source>
</evidence>
<evidence type="ECO:0000313" key="7">
    <source>
        <dbReference type="Proteomes" id="UP001188597"/>
    </source>
</evidence>
<comment type="caution">
    <text evidence="6">The sequence shown here is derived from an EMBL/GenBank/DDBJ whole genome shotgun (WGS) entry which is preliminary data.</text>
</comment>
<accession>A0AA88UTH8</accession>
<evidence type="ECO:0000256" key="5">
    <source>
        <dbReference type="ARBA" id="ARBA00023136"/>
    </source>
</evidence>
<dbReference type="Proteomes" id="UP001188597">
    <property type="component" value="Unassembled WGS sequence"/>
</dbReference>
<protein>
    <submittedName>
        <fullName evidence="6">Uncharacterized protein</fullName>
    </submittedName>
</protein>
<keyword evidence="7" id="KW-1185">Reference proteome</keyword>
<gene>
    <name evidence="6" type="ORF">RJ639_025831</name>
</gene>
<evidence type="ECO:0000256" key="3">
    <source>
        <dbReference type="ARBA" id="ARBA00022692"/>
    </source>
</evidence>
<proteinExistence type="inferred from homology"/>
<comment type="subcellular location">
    <subcellularLocation>
        <location evidence="1">Membrane</location>
        <topology evidence="1">Multi-pass membrane protein</topology>
    </subcellularLocation>
</comment>
<sequence length="129" mass="14573">MQFDKSRYWILENSTELDNSLLSTANESVPRILKRRSLMRSENVILAGWKLWPFAHLITYGVVPVEQRLLWVDSVELIWVTILSTYSNEKSEARISEVSVEAKSGSSSSSGPEIDSTLPIRTEVSSTLL</sequence>
<evidence type="ECO:0000256" key="4">
    <source>
        <dbReference type="ARBA" id="ARBA00022989"/>
    </source>
</evidence>
<name>A0AA88UTH8_9ASTE</name>
<comment type="similarity">
    <text evidence="2">Belongs to the peroxisomal membrane protein PXMP2/4 family.</text>
</comment>
<dbReference type="GO" id="GO:0016020">
    <property type="term" value="C:membrane"/>
    <property type="evidence" value="ECO:0007669"/>
    <property type="project" value="UniProtKB-SubCell"/>
</dbReference>
<dbReference type="EMBL" id="JAVXUP010004512">
    <property type="protein sequence ID" value="KAK2997004.1"/>
    <property type="molecule type" value="Genomic_DNA"/>
</dbReference>